<dbReference type="EMBL" id="CAKASE010000043">
    <property type="protein sequence ID" value="CAG9558524.1"/>
    <property type="molecule type" value="Genomic_DNA"/>
</dbReference>
<dbReference type="Proteomes" id="UP000789524">
    <property type="component" value="Unassembled WGS sequence"/>
</dbReference>
<dbReference type="Pfam" id="PF08150">
    <property type="entry name" value="FerB"/>
    <property type="match status" value="1"/>
</dbReference>
<dbReference type="Pfam" id="PF22901">
    <property type="entry name" value="dsrm_Ferlin"/>
    <property type="match status" value="1"/>
</dbReference>
<dbReference type="InterPro" id="IPR000008">
    <property type="entry name" value="C2_dom"/>
</dbReference>
<dbReference type="PROSITE" id="PS50004">
    <property type="entry name" value="C2"/>
    <property type="match status" value="1"/>
</dbReference>
<proteinExistence type="predicted"/>
<dbReference type="PANTHER" id="PTHR12546">
    <property type="entry name" value="FER-1-LIKE"/>
    <property type="match status" value="1"/>
</dbReference>
<comment type="caution">
    <text evidence="7">The sequence shown here is derived from an EMBL/GenBank/DDBJ whole genome shotgun (WGS) entry which is preliminary data.</text>
</comment>
<evidence type="ECO:0000256" key="5">
    <source>
        <dbReference type="ARBA" id="ARBA00023136"/>
    </source>
</evidence>
<evidence type="ECO:0000256" key="4">
    <source>
        <dbReference type="ARBA" id="ARBA00022989"/>
    </source>
</evidence>
<evidence type="ECO:0000313" key="8">
    <source>
        <dbReference type="Proteomes" id="UP000789524"/>
    </source>
</evidence>
<dbReference type="OrthoDB" id="270970at2759"/>
<keyword evidence="2" id="KW-0812">Transmembrane</keyword>
<name>A0A8J2MEX9_9NEOP</name>
<feature type="domain" description="C2" evidence="6">
    <location>
        <begin position="487"/>
        <end position="605"/>
    </location>
</feature>
<dbReference type="InterPro" id="IPR035892">
    <property type="entry name" value="C2_domain_sf"/>
</dbReference>
<organism evidence="7 8">
    <name type="scientific">Danaus chrysippus</name>
    <name type="common">African queen</name>
    <dbReference type="NCBI Taxonomy" id="151541"/>
    <lineage>
        <taxon>Eukaryota</taxon>
        <taxon>Metazoa</taxon>
        <taxon>Ecdysozoa</taxon>
        <taxon>Arthropoda</taxon>
        <taxon>Hexapoda</taxon>
        <taxon>Insecta</taxon>
        <taxon>Pterygota</taxon>
        <taxon>Neoptera</taxon>
        <taxon>Endopterygota</taxon>
        <taxon>Lepidoptera</taxon>
        <taxon>Glossata</taxon>
        <taxon>Ditrysia</taxon>
        <taxon>Papilionoidea</taxon>
        <taxon>Nymphalidae</taxon>
        <taxon>Danainae</taxon>
        <taxon>Danaini</taxon>
        <taxon>Danaina</taxon>
        <taxon>Danaus</taxon>
        <taxon>Anosia</taxon>
    </lineage>
</organism>
<dbReference type="InterPro" id="IPR012561">
    <property type="entry name" value="Ferlin_B-domain"/>
</dbReference>
<dbReference type="Gene3D" id="2.60.40.150">
    <property type="entry name" value="C2 domain"/>
    <property type="match status" value="1"/>
</dbReference>
<reference evidence="7" key="1">
    <citation type="submission" date="2021-09" db="EMBL/GenBank/DDBJ databases">
        <authorList>
            <person name="Martin H S."/>
        </authorList>
    </citation>
    <scope>NUCLEOTIDE SEQUENCE</scope>
</reference>
<dbReference type="Pfam" id="PF00168">
    <property type="entry name" value="C2"/>
    <property type="match status" value="1"/>
</dbReference>
<comment type="subcellular location">
    <subcellularLocation>
        <location evidence="1">Membrane</location>
        <topology evidence="1">Single-pass membrane protein</topology>
    </subcellularLocation>
</comment>
<evidence type="ECO:0000259" key="6">
    <source>
        <dbReference type="PROSITE" id="PS50004"/>
    </source>
</evidence>
<dbReference type="InterPro" id="IPR037724">
    <property type="entry name" value="C2E_Ferlin"/>
</dbReference>
<sequence>MLDRKIVGRFCGIAITVGDLPSDDRPGTETRKLHNTGNLDVHKHKSVYGYVDFCNSFPVLQYATRLPDFRCRMYRNNMIYGIQNGLVKSLNEIQIKLKTFDYCYLSDLEDELHKAIDETAGSILKFIDIVQSTVVSVPCHNVIQYNTELDLKQMELQMEELNSEGWPDIVVWLLNNGSRVAFAKISAADIVHSVISEQKGEYCGRIQTLCLKPLKCPKHMNSPLLSCHCVAGKVELLMWMGLHRQSSDFEFSLPRGYKLRMKKYNMFVKSNIMGKTELLGRIKIYPEVTDEPSYENAPSLQWYDFYRGTEFAGQILMSVQLLQIPERLLRSTEYTSEDEIFEANTVNDAEVFEGIESLPMNLLPKPSTYKVDVYWWGLRDIDSMRKPCVVMEVEDLSIKSEIITDKSNNCNFSKGRTTQIYETEVETQPQFSKFKDWCATLKLYNGKKTGIPDKDEKLYCGFLKAGFAIYKWPPPTNTIAVTPSGIDLNRGFFDDHPHNNPAEFLVRVYIVKGVNLKSKEFIGKSNPYIALNCGNKHIADRNNYVPNSVNPIFGKMHEVHCCLPDDYLLAVSLYDYGINSPDKLIGTTTIDLEDRIYSKHRARVGLPSDYSLNEPFKWRDCLKPSEILDEICSKNHLPPPRFINSNTLLVNGVEYRNNEKGKVMLNLNALTCGEKQAQDCSLESLNNNKKIDLFYSESIKSWWPLVAVDESSGAFIFKGCIHLELTLMPLEKAVVMPVGIGRKPPFPLAEPA</sequence>
<dbReference type="InterPro" id="IPR037721">
    <property type="entry name" value="Ferlin"/>
</dbReference>
<protein>
    <submittedName>
        <fullName evidence="7">(African queen) hypothetical protein</fullName>
    </submittedName>
</protein>
<evidence type="ECO:0000313" key="7">
    <source>
        <dbReference type="EMBL" id="CAG9558524.1"/>
    </source>
</evidence>
<accession>A0A8J2MEX9</accession>
<keyword evidence="4" id="KW-1133">Transmembrane helix</keyword>
<dbReference type="CDD" id="cd04037">
    <property type="entry name" value="C2E_Ferlin"/>
    <property type="match status" value="1"/>
</dbReference>
<keyword evidence="3" id="KW-0677">Repeat</keyword>
<dbReference type="PANTHER" id="PTHR12546:SF60">
    <property type="entry name" value="MISFIRE, ISOFORM F"/>
    <property type="match status" value="1"/>
</dbReference>
<evidence type="ECO:0000256" key="1">
    <source>
        <dbReference type="ARBA" id="ARBA00004167"/>
    </source>
</evidence>
<gene>
    <name evidence="7" type="ORF">DCHRY22_LOCUS608</name>
</gene>
<dbReference type="SMART" id="SM00239">
    <property type="entry name" value="C2"/>
    <property type="match status" value="1"/>
</dbReference>
<evidence type="ECO:0000256" key="3">
    <source>
        <dbReference type="ARBA" id="ARBA00022737"/>
    </source>
</evidence>
<keyword evidence="5" id="KW-0472">Membrane</keyword>
<dbReference type="GO" id="GO:0007009">
    <property type="term" value="P:plasma membrane organization"/>
    <property type="evidence" value="ECO:0007669"/>
    <property type="project" value="TreeGrafter"/>
</dbReference>
<keyword evidence="8" id="KW-1185">Reference proteome</keyword>
<evidence type="ECO:0000256" key="2">
    <source>
        <dbReference type="ARBA" id="ARBA00022692"/>
    </source>
</evidence>
<dbReference type="SUPFAM" id="SSF49562">
    <property type="entry name" value="C2 domain (Calcium/lipid-binding domain, CaLB)"/>
    <property type="match status" value="1"/>
</dbReference>
<dbReference type="AlphaFoldDB" id="A0A8J2MEX9"/>
<dbReference type="SMART" id="SM01201">
    <property type="entry name" value="FerB"/>
    <property type="match status" value="1"/>
</dbReference>
<dbReference type="InterPro" id="IPR055072">
    <property type="entry name" value="Ferlin_DSRM"/>
</dbReference>
<dbReference type="GO" id="GO:0016020">
    <property type="term" value="C:membrane"/>
    <property type="evidence" value="ECO:0007669"/>
    <property type="project" value="UniProtKB-SubCell"/>
</dbReference>